<organism evidence="2 3">
    <name type="scientific">Sorghum bicolor</name>
    <name type="common">Sorghum</name>
    <name type="synonym">Sorghum vulgare</name>
    <dbReference type="NCBI Taxonomy" id="4558"/>
    <lineage>
        <taxon>Eukaryota</taxon>
        <taxon>Viridiplantae</taxon>
        <taxon>Streptophyta</taxon>
        <taxon>Embryophyta</taxon>
        <taxon>Tracheophyta</taxon>
        <taxon>Spermatophyta</taxon>
        <taxon>Magnoliopsida</taxon>
        <taxon>Liliopsida</taxon>
        <taxon>Poales</taxon>
        <taxon>Poaceae</taxon>
        <taxon>PACMAD clade</taxon>
        <taxon>Panicoideae</taxon>
        <taxon>Andropogonodae</taxon>
        <taxon>Andropogoneae</taxon>
        <taxon>Sorghinae</taxon>
        <taxon>Sorghum</taxon>
    </lineage>
</organism>
<dbReference type="Proteomes" id="UP000807115">
    <property type="component" value="Chromosome 4"/>
</dbReference>
<feature type="compositionally biased region" description="Pro residues" evidence="1">
    <location>
        <begin position="8"/>
        <end position="18"/>
    </location>
</feature>
<proteinExistence type="predicted"/>
<name>A0A921QZX5_SORBI</name>
<feature type="compositionally biased region" description="Basic residues" evidence="1">
    <location>
        <begin position="20"/>
        <end position="31"/>
    </location>
</feature>
<feature type="region of interest" description="Disordered" evidence="1">
    <location>
        <begin position="103"/>
        <end position="124"/>
    </location>
</feature>
<gene>
    <name evidence="2" type="ORF">BDA96_04G018700</name>
</gene>
<dbReference type="Gramene" id="EES04383">
    <property type="protein sequence ID" value="EES04383"/>
    <property type="gene ID" value="SORBI_3004G016200"/>
</dbReference>
<reference evidence="2" key="1">
    <citation type="journal article" date="2019" name="BMC Genomics">
        <title>A new reference genome for Sorghum bicolor reveals high levels of sequence similarity between sweet and grain genotypes: implications for the genetics of sugar metabolism.</title>
        <authorList>
            <person name="Cooper E.A."/>
            <person name="Brenton Z.W."/>
            <person name="Flinn B.S."/>
            <person name="Jenkins J."/>
            <person name="Shu S."/>
            <person name="Flowers D."/>
            <person name="Luo F."/>
            <person name="Wang Y."/>
            <person name="Xia P."/>
            <person name="Barry K."/>
            <person name="Daum C."/>
            <person name="Lipzen A."/>
            <person name="Yoshinaga Y."/>
            <person name="Schmutz J."/>
            <person name="Saski C."/>
            <person name="Vermerris W."/>
            <person name="Kresovich S."/>
        </authorList>
    </citation>
    <scope>NUCLEOTIDE SEQUENCE</scope>
</reference>
<dbReference type="EMBL" id="CM027683">
    <property type="protein sequence ID" value="KAG0531383.1"/>
    <property type="molecule type" value="Genomic_DNA"/>
</dbReference>
<feature type="region of interest" description="Disordered" evidence="1">
    <location>
        <begin position="1"/>
        <end position="53"/>
    </location>
</feature>
<protein>
    <submittedName>
        <fullName evidence="2">Uncharacterized protein</fullName>
    </submittedName>
</protein>
<evidence type="ECO:0000313" key="3">
    <source>
        <dbReference type="Proteomes" id="UP000807115"/>
    </source>
</evidence>
<reference evidence="2" key="2">
    <citation type="submission" date="2020-10" db="EMBL/GenBank/DDBJ databases">
        <authorList>
            <person name="Cooper E.A."/>
            <person name="Brenton Z.W."/>
            <person name="Flinn B.S."/>
            <person name="Jenkins J."/>
            <person name="Shu S."/>
            <person name="Flowers D."/>
            <person name="Luo F."/>
            <person name="Wang Y."/>
            <person name="Xia P."/>
            <person name="Barry K."/>
            <person name="Daum C."/>
            <person name="Lipzen A."/>
            <person name="Yoshinaga Y."/>
            <person name="Schmutz J."/>
            <person name="Saski C."/>
            <person name="Vermerris W."/>
            <person name="Kresovich S."/>
        </authorList>
    </citation>
    <scope>NUCLEOTIDE SEQUENCE</scope>
</reference>
<comment type="caution">
    <text evidence="2">The sequence shown here is derived from an EMBL/GenBank/DDBJ whole genome shotgun (WGS) entry which is preliminary data.</text>
</comment>
<evidence type="ECO:0000256" key="1">
    <source>
        <dbReference type="SAM" id="MobiDB-lite"/>
    </source>
</evidence>
<sequence length="180" mass="18346">MHVVVADPTPPPPPPAHPPAKTRKKPHRTSKRSTALPPADAAAPAVQEERKPIRTPADLAAAIRAAADANVNAAAALSLSAPTDVPLPTHSLALLLRRLATTPAPCSPRGASSTSSTPPARTGRSRTLCATVAGCARSPASSRCSGTTASLPNAHLYNALMKAHVAADDPGAVLRVILNE</sequence>
<accession>A0A921QZX5</accession>
<evidence type="ECO:0000313" key="2">
    <source>
        <dbReference type="EMBL" id="KAG0531383.1"/>
    </source>
</evidence>
<feature type="compositionally biased region" description="Low complexity" evidence="1">
    <location>
        <begin position="35"/>
        <end position="45"/>
    </location>
</feature>
<dbReference type="AlphaFoldDB" id="A0A921QZX5"/>